<dbReference type="InterPro" id="IPR051538">
    <property type="entry name" value="Acyl-CoA_Synth/Transferase"/>
</dbReference>
<evidence type="ECO:0000256" key="2">
    <source>
        <dbReference type="ARBA" id="ARBA00022741"/>
    </source>
</evidence>
<dbReference type="AlphaFoldDB" id="X1FC40"/>
<comment type="caution">
    <text evidence="5">The sequence shown here is derived from an EMBL/GenBank/DDBJ whole genome shotgun (WGS) entry which is preliminary data.</text>
</comment>
<evidence type="ECO:0000313" key="5">
    <source>
        <dbReference type="EMBL" id="GAH42507.1"/>
    </source>
</evidence>
<keyword evidence="2" id="KW-0547">Nucleotide-binding</keyword>
<keyword evidence="3" id="KW-0067">ATP-binding</keyword>
<dbReference type="Gene3D" id="3.40.50.720">
    <property type="entry name" value="NAD(P)-binding Rossmann-like Domain"/>
    <property type="match status" value="1"/>
</dbReference>
<dbReference type="GO" id="GO:0005524">
    <property type="term" value="F:ATP binding"/>
    <property type="evidence" value="ECO:0007669"/>
    <property type="project" value="UniProtKB-KW"/>
</dbReference>
<feature type="domain" description="Succinyl-CoA synthetase-like flavodoxin" evidence="4">
    <location>
        <begin position="95"/>
        <end position="235"/>
    </location>
</feature>
<feature type="non-terminal residue" evidence="5">
    <location>
        <position position="1"/>
    </location>
</feature>
<dbReference type="SUPFAM" id="SSF52210">
    <property type="entry name" value="Succinyl-CoA synthetase domains"/>
    <property type="match status" value="1"/>
</dbReference>
<protein>
    <recommendedName>
        <fullName evidence="4">Succinyl-CoA synthetase-like flavodoxin domain-containing protein</fullName>
    </recommendedName>
</protein>
<reference evidence="5" key="1">
    <citation type="journal article" date="2014" name="Front. Microbiol.">
        <title>High frequency of phylogenetically diverse reductive dehalogenase-homologous genes in deep subseafloor sedimentary metagenomes.</title>
        <authorList>
            <person name="Kawai M."/>
            <person name="Futagami T."/>
            <person name="Toyoda A."/>
            <person name="Takaki Y."/>
            <person name="Nishi S."/>
            <person name="Hori S."/>
            <person name="Arai W."/>
            <person name="Tsubouchi T."/>
            <person name="Morono Y."/>
            <person name="Uchiyama I."/>
            <person name="Ito T."/>
            <person name="Fujiyama A."/>
            <person name="Inagaki F."/>
            <person name="Takami H."/>
        </authorList>
    </citation>
    <scope>NUCLEOTIDE SEQUENCE</scope>
    <source>
        <strain evidence="5">Expedition CK06-06</strain>
    </source>
</reference>
<dbReference type="PANTHER" id="PTHR43334">
    <property type="entry name" value="ACETATE--COA LIGASE [ADP-FORMING]"/>
    <property type="match status" value="1"/>
</dbReference>
<organism evidence="5">
    <name type="scientific">marine sediment metagenome</name>
    <dbReference type="NCBI Taxonomy" id="412755"/>
    <lineage>
        <taxon>unclassified sequences</taxon>
        <taxon>metagenomes</taxon>
        <taxon>ecological metagenomes</taxon>
    </lineage>
</organism>
<dbReference type="EMBL" id="BARU01008536">
    <property type="protein sequence ID" value="GAH42507.1"/>
    <property type="molecule type" value="Genomic_DNA"/>
</dbReference>
<dbReference type="SUPFAM" id="SSF51735">
    <property type="entry name" value="NAD(P)-binding Rossmann-fold domains"/>
    <property type="match status" value="1"/>
</dbReference>
<keyword evidence="1" id="KW-0436">Ligase</keyword>
<dbReference type="GO" id="GO:0016874">
    <property type="term" value="F:ligase activity"/>
    <property type="evidence" value="ECO:0007669"/>
    <property type="project" value="UniProtKB-KW"/>
</dbReference>
<gene>
    <name evidence="5" type="ORF">S03H2_16676</name>
</gene>
<dbReference type="Gene3D" id="3.40.50.261">
    <property type="entry name" value="Succinyl-CoA synthetase domains"/>
    <property type="match status" value="1"/>
</dbReference>
<sequence>EIAIFYIPNRFIPDILKDYVKKGVKGAIIEASGFEEVGEKGLELKKKIIEVTQNFTKIRIVGPNCMGLSTFDGDSDSEEKEGFFSGFGVFSTFKRGNIALISQSGMLNGGYLMHIMTKYPNLGFRYSCSIGNKTDLSEIEFLEYMLTDDTVNVIAIYLESFRDPRKFIELCKKARYMPNKTIILLRGGVTSQGQKATLSHTGSMAENARLIKGVIKQSGVIYVNSFYELFQYARSFSISIPKSITPDGLIIQASMQKFSQYSFLLCFLIQGYGAWKLQKDKVKF</sequence>
<accession>X1FC40</accession>
<evidence type="ECO:0000256" key="3">
    <source>
        <dbReference type="ARBA" id="ARBA00022840"/>
    </source>
</evidence>
<proteinExistence type="predicted"/>
<dbReference type="InterPro" id="IPR036291">
    <property type="entry name" value="NAD(P)-bd_dom_sf"/>
</dbReference>
<name>X1FC40_9ZZZZ</name>
<evidence type="ECO:0000256" key="1">
    <source>
        <dbReference type="ARBA" id="ARBA00022598"/>
    </source>
</evidence>
<dbReference type="InterPro" id="IPR032875">
    <property type="entry name" value="Succ_CoA_lig_flav_dom"/>
</dbReference>
<dbReference type="InterPro" id="IPR016102">
    <property type="entry name" value="Succinyl-CoA_synth-like"/>
</dbReference>
<evidence type="ECO:0000259" key="4">
    <source>
        <dbReference type="Pfam" id="PF13607"/>
    </source>
</evidence>
<dbReference type="PANTHER" id="PTHR43334:SF2">
    <property type="entry name" value="ACETATE--COA LIGASE [ADP-FORMING]"/>
    <property type="match status" value="1"/>
</dbReference>
<dbReference type="Pfam" id="PF13607">
    <property type="entry name" value="Succ_CoA_lig"/>
    <property type="match status" value="1"/>
</dbReference>